<keyword evidence="2" id="KW-1185">Reference proteome</keyword>
<dbReference type="PANTHER" id="PTHR39662">
    <property type="entry name" value="DUF354 DOMAIN-CONTAINING PROTEIN-RELATED"/>
    <property type="match status" value="1"/>
</dbReference>
<protein>
    <recommendedName>
        <fullName evidence="3">DUF354 domain-containing protein</fullName>
    </recommendedName>
</protein>
<accession>A0ABD5ULM5</accession>
<dbReference type="PANTHER" id="PTHR39662:SF1">
    <property type="entry name" value="DUF354 DOMAIN-CONTAINING PROTEIN"/>
    <property type="match status" value="1"/>
</dbReference>
<gene>
    <name evidence="1" type="ORF">ACFQEY_10420</name>
</gene>
<dbReference type="EMBL" id="JBHSXI010000011">
    <property type="protein sequence ID" value="MFC6889425.1"/>
    <property type="molecule type" value="Genomic_DNA"/>
</dbReference>
<dbReference type="AlphaFoldDB" id="A0ABD5ULM5"/>
<dbReference type="SUPFAM" id="SSF53756">
    <property type="entry name" value="UDP-Glycosyltransferase/glycogen phosphorylase"/>
    <property type="match status" value="1"/>
</dbReference>
<evidence type="ECO:0000313" key="1">
    <source>
        <dbReference type="EMBL" id="MFC6889425.1"/>
    </source>
</evidence>
<evidence type="ECO:0000313" key="2">
    <source>
        <dbReference type="Proteomes" id="UP001596333"/>
    </source>
</evidence>
<proteinExistence type="predicted"/>
<reference evidence="1 2" key="1">
    <citation type="journal article" date="2019" name="Int. J. Syst. Evol. Microbiol.">
        <title>The Global Catalogue of Microorganisms (GCM) 10K type strain sequencing project: providing services to taxonomists for standard genome sequencing and annotation.</title>
        <authorList>
            <consortium name="The Broad Institute Genomics Platform"/>
            <consortium name="The Broad Institute Genome Sequencing Center for Infectious Disease"/>
            <person name="Wu L."/>
            <person name="Ma J."/>
        </authorList>
    </citation>
    <scope>NUCLEOTIDE SEQUENCE [LARGE SCALE GENOMIC DNA]</scope>
    <source>
        <strain evidence="1 2">Y73</strain>
    </source>
</reference>
<name>A0ABD5ULM5_9EURY</name>
<dbReference type="InterPro" id="IPR007152">
    <property type="entry name" value="DUF354"/>
</dbReference>
<organism evidence="1 2">
    <name type="scientific">Halorubrum trueperi</name>
    <dbReference type="NCBI Taxonomy" id="2004704"/>
    <lineage>
        <taxon>Archaea</taxon>
        <taxon>Methanobacteriati</taxon>
        <taxon>Methanobacteriota</taxon>
        <taxon>Stenosarchaea group</taxon>
        <taxon>Halobacteria</taxon>
        <taxon>Halobacteriales</taxon>
        <taxon>Haloferacaceae</taxon>
        <taxon>Halorubrum</taxon>
    </lineage>
</organism>
<evidence type="ECO:0008006" key="3">
    <source>
        <dbReference type="Google" id="ProtNLM"/>
    </source>
</evidence>
<dbReference type="Proteomes" id="UP001596333">
    <property type="component" value="Unassembled WGS sequence"/>
</dbReference>
<dbReference type="PIRSF" id="PIRSF005357">
    <property type="entry name" value="UCP005357"/>
    <property type="match status" value="1"/>
</dbReference>
<sequence>MSRIHFDVTHPAHVHLFRHAIRELADDGHRVVVSSRDKELTTDLLDAFDVPHTVLSAMGDRKAALVSEWALRGVRTLRYDRRFDPDVVVSRLSPTAVASATLTGAGSVAFHDHEGTNRLAGALAPFLDRLCTPASFEADFGAPHRRHPGVQELAYLHPDRFEPDRDRLREHGVDPDSPYFVLRFVSMGAHHDVGLTGIGPAARRRLVETLAGRGPVYVSDEAAGEADPPAEAVPVPPALMHDLLSEAALFVTDSNTMATEAGLLGTPVVRSGAYAATDEFSNFAVLGAAGLVESVADESAAVDRAAELAADPDSGERWRRRRDAYVRGAVDVTDHIVETVLEVADE</sequence>
<comment type="caution">
    <text evidence="1">The sequence shown here is derived from an EMBL/GenBank/DDBJ whole genome shotgun (WGS) entry which is preliminary data.</text>
</comment>
<dbReference type="RefSeq" id="WP_379768218.1">
    <property type="nucleotide sequence ID" value="NZ_JBHSXI010000011.1"/>
</dbReference>